<dbReference type="RefSeq" id="WP_068022629.1">
    <property type="nucleotide sequence ID" value="NZ_QQAZ01000008.1"/>
</dbReference>
<sequence length="157" mass="16514">MSFSTLSRVLACGFAGAAALFAIAPAAVADPPEWEVPKSCSGTFPTSDGAADVESCLYIYEGALRAYGSLTSKTGNSTIDNCTMVVTVIDKDAYSSGLPDERIAISNPMPCYNGSYPSPPLTIGKERVMPGHHYAGFTEITHNGQGVARIYSPELIP</sequence>
<dbReference type="OrthoDB" id="4559116at2"/>
<dbReference type="EMBL" id="QQAZ01000008">
    <property type="protein sequence ID" value="RDI48441.1"/>
    <property type="molecule type" value="Genomic_DNA"/>
</dbReference>
<evidence type="ECO:0000313" key="3">
    <source>
        <dbReference type="Proteomes" id="UP000255355"/>
    </source>
</evidence>
<gene>
    <name evidence="2" type="ORF">DFR68_108274</name>
</gene>
<organism evidence="2 3">
    <name type="scientific">Nocardia mexicana</name>
    <dbReference type="NCBI Taxonomy" id="279262"/>
    <lineage>
        <taxon>Bacteria</taxon>
        <taxon>Bacillati</taxon>
        <taxon>Actinomycetota</taxon>
        <taxon>Actinomycetes</taxon>
        <taxon>Mycobacteriales</taxon>
        <taxon>Nocardiaceae</taxon>
        <taxon>Nocardia</taxon>
    </lineage>
</organism>
<keyword evidence="3" id="KW-1185">Reference proteome</keyword>
<evidence type="ECO:0008006" key="4">
    <source>
        <dbReference type="Google" id="ProtNLM"/>
    </source>
</evidence>
<protein>
    <recommendedName>
        <fullName evidence="4">Secreted protein</fullName>
    </recommendedName>
</protein>
<accession>A0A370GXW6</accession>
<proteinExistence type="predicted"/>
<evidence type="ECO:0000256" key="1">
    <source>
        <dbReference type="SAM" id="SignalP"/>
    </source>
</evidence>
<dbReference type="AlphaFoldDB" id="A0A370GXW6"/>
<keyword evidence="1" id="KW-0732">Signal</keyword>
<feature type="chain" id="PRO_5016886073" description="Secreted protein" evidence="1">
    <location>
        <begin position="30"/>
        <end position="157"/>
    </location>
</feature>
<feature type="signal peptide" evidence="1">
    <location>
        <begin position="1"/>
        <end position="29"/>
    </location>
</feature>
<reference evidence="2 3" key="1">
    <citation type="submission" date="2018-07" db="EMBL/GenBank/DDBJ databases">
        <title>Genomic Encyclopedia of Type Strains, Phase IV (KMG-IV): sequencing the most valuable type-strain genomes for metagenomic binning, comparative biology and taxonomic classification.</title>
        <authorList>
            <person name="Goeker M."/>
        </authorList>
    </citation>
    <scope>NUCLEOTIDE SEQUENCE [LARGE SCALE GENOMIC DNA]</scope>
    <source>
        <strain evidence="2 3">DSM 44952</strain>
    </source>
</reference>
<comment type="caution">
    <text evidence="2">The sequence shown here is derived from an EMBL/GenBank/DDBJ whole genome shotgun (WGS) entry which is preliminary data.</text>
</comment>
<evidence type="ECO:0000313" key="2">
    <source>
        <dbReference type="EMBL" id="RDI48441.1"/>
    </source>
</evidence>
<dbReference type="Proteomes" id="UP000255355">
    <property type="component" value="Unassembled WGS sequence"/>
</dbReference>
<name>A0A370GXW6_9NOCA</name>